<gene>
    <name evidence="3" type="ORF">MGAL_10B011540</name>
</gene>
<evidence type="ECO:0000259" key="2">
    <source>
        <dbReference type="Pfam" id="PF00024"/>
    </source>
</evidence>
<feature type="signal peptide" evidence="1">
    <location>
        <begin position="1"/>
        <end position="19"/>
    </location>
</feature>
<protein>
    <recommendedName>
        <fullName evidence="2">Apple domain-containing protein</fullName>
    </recommendedName>
</protein>
<keyword evidence="4" id="KW-1185">Reference proteome</keyword>
<sequence length="115" mass="13460">MSTFKWLLLLGFKILQCTSEVISDGTFQIHKRMNGHVIHILSNMGAKMCLRHCYRYKDCNAVNYLPQLLKCQLLALTAEDDNLISDTKYMFANMTNVDMNNLYYQSSEYQSLFER</sequence>
<evidence type="ECO:0000313" key="3">
    <source>
        <dbReference type="EMBL" id="VDI11148.1"/>
    </source>
</evidence>
<dbReference type="EMBL" id="UYJE01002489">
    <property type="protein sequence ID" value="VDI11148.1"/>
    <property type="molecule type" value="Genomic_DNA"/>
</dbReference>
<dbReference type="AlphaFoldDB" id="A0A8B6CW01"/>
<keyword evidence="1" id="KW-0732">Signal</keyword>
<name>A0A8B6CW01_MYTGA</name>
<dbReference type="SUPFAM" id="SSF57414">
    <property type="entry name" value="Hairpin loop containing domain-like"/>
    <property type="match status" value="1"/>
</dbReference>
<evidence type="ECO:0000313" key="4">
    <source>
        <dbReference type="Proteomes" id="UP000596742"/>
    </source>
</evidence>
<dbReference type="Proteomes" id="UP000596742">
    <property type="component" value="Unassembled WGS sequence"/>
</dbReference>
<feature type="domain" description="Apple" evidence="2">
    <location>
        <begin position="30"/>
        <end position="85"/>
    </location>
</feature>
<feature type="chain" id="PRO_5032964549" description="Apple domain-containing protein" evidence="1">
    <location>
        <begin position="20"/>
        <end position="115"/>
    </location>
</feature>
<comment type="caution">
    <text evidence="3">The sequence shown here is derived from an EMBL/GenBank/DDBJ whole genome shotgun (WGS) entry which is preliminary data.</text>
</comment>
<dbReference type="Pfam" id="PF00024">
    <property type="entry name" value="PAN_1"/>
    <property type="match status" value="1"/>
</dbReference>
<reference evidence="3" key="1">
    <citation type="submission" date="2018-11" db="EMBL/GenBank/DDBJ databases">
        <authorList>
            <person name="Alioto T."/>
            <person name="Alioto T."/>
        </authorList>
    </citation>
    <scope>NUCLEOTIDE SEQUENCE</scope>
</reference>
<evidence type="ECO:0000256" key="1">
    <source>
        <dbReference type="SAM" id="SignalP"/>
    </source>
</evidence>
<accession>A0A8B6CW01</accession>
<dbReference type="InterPro" id="IPR003609">
    <property type="entry name" value="Pan_app"/>
</dbReference>
<proteinExistence type="predicted"/>
<organism evidence="3 4">
    <name type="scientific">Mytilus galloprovincialis</name>
    <name type="common">Mediterranean mussel</name>
    <dbReference type="NCBI Taxonomy" id="29158"/>
    <lineage>
        <taxon>Eukaryota</taxon>
        <taxon>Metazoa</taxon>
        <taxon>Spiralia</taxon>
        <taxon>Lophotrochozoa</taxon>
        <taxon>Mollusca</taxon>
        <taxon>Bivalvia</taxon>
        <taxon>Autobranchia</taxon>
        <taxon>Pteriomorphia</taxon>
        <taxon>Mytilida</taxon>
        <taxon>Mytiloidea</taxon>
        <taxon>Mytilidae</taxon>
        <taxon>Mytilinae</taxon>
        <taxon>Mytilus</taxon>
    </lineage>
</organism>